<reference evidence="2 3" key="1">
    <citation type="submission" date="2021-03" db="EMBL/GenBank/DDBJ databases">
        <title>Lysobacter sp. nov. isolated from soil of gangwondo yeongwol, south Korea.</title>
        <authorList>
            <person name="Kim K.R."/>
            <person name="Kim K.H."/>
            <person name="Jeon C.O."/>
        </authorList>
    </citation>
    <scope>NUCLEOTIDE SEQUENCE [LARGE SCALE GENOMIC DNA]</scope>
    <source>
        <strain evidence="2 3">R19</strain>
    </source>
</reference>
<proteinExistence type="predicted"/>
<keyword evidence="1" id="KW-0732">Signal</keyword>
<dbReference type="EMBL" id="CP071518">
    <property type="protein sequence ID" value="QSX79562.1"/>
    <property type="molecule type" value="Genomic_DNA"/>
</dbReference>
<organism evidence="2 3">
    <name type="scientific">Agrilutibacter solisilvae</name>
    <dbReference type="NCBI Taxonomy" id="2763317"/>
    <lineage>
        <taxon>Bacteria</taxon>
        <taxon>Pseudomonadati</taxon>
        <taxon>Pseudomonadota</taxon>
        <taxon>Gammaproteobacteria</taxon>
        <taxon>Lysobacterales</taxon>
        <taxon>Lysobacteraceae</taxon>
        <taxon>Agrilutibacter</taxon>
    </lineage>
</organism>
<evidence type="ECO:0000256" key="1">
    <source>
        <dbReference type="SAM" id="SignalP"/>
    </source>
</evidence>
<dbReference type="KEGG" id="lsf:I8J32_006850"/>
<name>A0A974Y189_9GAMM</name>
<dbReference type="Proteomes" id="UP000639274">
    <property type="component" value="Chromosome"/>
</dbReference>
<sequence length="251" mass="26846">MRAHLLGGAAAGLCLFAAPANAGGLVTPDFQLSNFSAPLQIDNPYWPLPAGREIVYFEVGEDECIVGSFVVTQDTRTFTGPYAGLVARVIEDREWLDEDCDGGRDVLLEDTFDWHAQDDAGNVWYFGEDTTEYLFDENGDPAGTSKEGSWEAGVDGAVAGLIMLANPGPGQKYRQEYYAGVAEDMGKVKGIDVPTSIAIGDFDGCVVIKEWSKLSPGAIEHKTYCPLVGLVRIDGLTGGPTTVTEAIDLGL</sequence>
<evidence type="ECO:0000313" key="3">
    <source>
        <dbReference type="Proteomes" id="UP000639274"/>
    </source>
</evidence>
<feature type="signal peptide" evidence="1">
    <location>
        <begin position="1"/>
        <end position="22"/>
    </location>
</feature>
<evidence type="ECO:0000313" key="2">
    <source>
        <dbReference type="EMBL" id="QSX79562.1"/>
    </source>
</evidence>
<dbReference type="AlphaFoldDB" id="A0A974Y189"/>
<keyword evidence="3" id="KW-1185">Reference proteome</keyword>
<accession>A0A974Y189</accession>
<feature type="chain" id="PRO_5037064463" evidence="1">
    <location>
        <begin position="23"/>
        <end position="251"/>
    </location>
</feature>
<gene>
    <name evidence="2" type="ORF">I8J32_006850</name>
</gene>
<protein>
    <submittedName>
        <fullName evidence="2">Uncharacterized protein</fullName>
    </submittedName>
</protein>
<dbReference type="RefSeq" id="WP_207526836.1">
    <property type="nucleotide sequence ID" value="NZ_CP071518.1"/>
</dbReference>